<keyword evidence="7" id="KW-1185">Reference proteome</keyword>
<dbReference type="GO" id="GO:0006412">
    <property type="term" value="P:translation"/>
    <property type="evidence" value="ECO:0007669"/>
    <property type="project" value="UniProtKB-UniRule"/>
</dbReference>
<sequence>MLLIPKKFRYLQTHYRNAYKLRYIIMAKVCDITGKRPRVGNNVSHANNKTKRRFYPNLHKKTFYVPEEDAWITLKVCSKALKTINKKGITAVLKEAQDKGMIVIR</sequence>
<evidence type="ECO:0000256" key="2">
    <source>
        <dbReference type="ARBA" id="ARBA00022980"/>
    </source>
</evidence>
<dbReference type="InterPro" id="IPR037147">
    <property type="entry name" value="Ribosomal_bL28_sf"/>
</dbReference>
<evidence type="ECO:0000313" key="6">
    <source>
        <dbReference type="EMBL" id="SFN57606.1"/>
    </source>
</evidence>
<dbReference type="GO" id="GO:1990904">
    <property type="term" value="C:ribonucleoprotein complex"/>
    <property type="evidence" value="ECO:0007669"/>
    <property type="project" value="UniProtKB-KW"/>
</dbReference>
<dbReference type="HAMAP" id="MF_00373">
    <property type="entry name" value="Ribosomal_bL28"/>
    <property type="match status" value="1"/>
</dbReference>
<dbReference type="InterPro" id="IPR034704">
    <property type="entry name" value="Ribosomal_bL28/bL31-like_sf"/>
</dbReference>
<evidence type="ECO:0000256" key="3">
    <source>
        <dbReference type="ARBA" id="ARBA00023274"/>
    </source>
</evidence>
<dbReference type="AlphaFoldDB" id="A0A1I5A5B3"/>
<dbReference type="Pfam" id="PF00830">
    <property type="entry name" value="Ribosomal_L28"/>
    <property type="match status" value="1"/>
</dbReference>
<reference evidence="7" key="1">
    <citation type="submission" date="2016-10" db="EMBL/GenBank/DDBJ databases">
        <authorList>
            <person name="Varghese N."/>
            <person name="Submissions S."/>
        </authorList>
    </citation>
    <scope>NUCLEOTIDE SEQUENCE [LARGE SCALE GENOMIC DNA]</scope>
    <source>
        <strain evidence="7">DSM 15282</strain>
    </source>
</reference>
<proteinExistence type="inferred from homology"/>
<dbReference type="FunFam" id="2.30.170.40:FF:000001">
    <property type="entry name" value="50S ribosomal protein L28"/>
    <property type="match status" value="1"/>
</dbReference>
<dbReference type="EMBL" id="FOVW01000001">
    <property type="protein sequence ID" value="SFN57606.1"/>
    <property type="molecule type" value="Genomic_DNA"/>
</dbReference>
<dbReference type="PANTHER" id="PTHR13528:SF2">
    <property type="entry name" value="LARGE RIBOSOMAL SUBUNIT PROTEIN BL28M"/>
    <property type="match status" value="1"/>
</dbReference>
<accession>A0A1I5A5B3</accession>
<dbReference type="Gene3D" id="2.30.170.40">
    <property type="entry name" value="Ribosomal protein L28/L24"/>
    <property type="match status" value="1"/>
</dbReference>
<evidence type="ECO:0000313" key="7">
    <source>
        <dbReference type="Proteomes" id="UP000199564"/>
    </source>
</evidence>
<dbReference type="InterPro" id="IPR001383">
    <property type="entry name" value="Ribosomal_bL28_bact-type"/>
</dbReference>
<dbReference type="PANTHER" id="PTHR13528">
    <property type="entry name" value="39S RIBOSOMAL PROTEIN L28, MITOCHONDRIAL"/>
    <property type="match status" value="1"/>
</dbReference>
<dbReference type="Proteomes" id="UP000199564">
    <property type="component" value="Unassembled WGS sequence"/>
</dbReference>
<dbReference type="STRING" id="226506.SAMN04488519_10116"/>
<protein>
    <recommendedName>
        <fullName evidence="4 5">Large ribosomal subunit protein bL28</fullName>
    </recommendedName>
</protein>
<evidence type="ECO:0000256" key="5">
    <source>
        <dbReference type="HAMAP-Rule" id="MF_00373"/>
    </source>
</evidence>
<comment type="similarity">
    <text evidence="1 5">Belongs to the bacterial ribosomal protein bL28 family.</text>
</comment>
<dbReference type="GO" id="GO:0003735">
    <property type="term" value="F:structural constituent of ribosome"/>
    <property type="evidence" value="ECO:0007669"/>
    <property type="project" value="InterPro"/>
</dbReference>
<gene>
    <name evidence="5" type="primary">rpmB</name>
    <name evidence="6" type="ORF">SAMN04488519_10116</name>
</gene>
<keyword evidence="2 5" id="KW-0689">Ribosomal protein</keyword>
<evidence type="ECO:0000256" key="1">
    <source>
        <dbReference type="ARBA" id="ARBA00008760"/>
    </source>
</evidence>
<keyword evidence="3 5" id="KW-0687">Ribonucleoprotein</keyword>
<dbReference type="InterPro" id="IPR026569">
    <property type="entry name" value="Ribosomal_bL28"/>
</dbReference>
<dbReference type="NCBIfam" id="TIGR00009">
    <property type="entry name" value="L28"/>
    <property type="match status" value="1"/>
</dbReference>
<evidence type="ECO:0000256" key="4">
    <source>
        <dbReference type="ARBA" id="ARBA00035174"/>
    </source>
</evidence>
<dbReference type="GO" id="GO:0005840">
    <property type="term" value="C:ribosome"/>
    <property type="evidence" value="ECO:0007669"/>
    <property type="project" value="UniProtKB-KW"/>
</dbReference>
<organism evidence="6 7">
    <name type="scientific">Algoriphagus ornithinivorans</name>
    <dbReference type="NCBI Taxonomy" id="226506"/>
    <lineage>
        <taxon>Bacteria</taxon>
        <taxon>Pseudomonadati</taxon>
        <taxon>Bacteroidota</taxon>
        <taxon>Cytophagia</taxon>
        <taxon>Cytophagales</taxon>
        <taxon>Cyclobacteriaceae</taxon>
        <taxon>Algoriphagus</taxon>
    </lineage>
</organism>
<dbReference type="SUPFAM" id="SSF143800">
    <property type="entry name" value="L28p-like"/>
    <property type="match status" value="1"/>
</dbReference>
<name>A0A1I5A5B3_9BACT</name>